<evidence type="ECO:0008006" key="4">
    <source>
        <dbReference type="Google" id="ProtNLM"/>
    </source>
</evidence>
<reference evidence="2 3" key="1">
    <citation type="submission" date="2019-02" db="EMBL/GenBank/DDBJ databases">
        <title>Opniocepnalus argus genome.</title>
        <authorList>
            <person name="Zhou C."/>
            <person name="Xiao S."/>
        </authorList>
    </citation>
    <scope>NUCLEOTIDE SEQUENCE [LARGE SCALE GENOMIC DNA]</scope>
    <source>
        <strain evidence="2">OARG1902GOOAL</strain>
        <tissue evidence="2">Muscle</tissue>
    </source>
</reference>
<feature type="region of interest" description="Disordered" evidence="1">
    <location>
        <begin position="145"/>
        <end position="164"/>
    </location>
</feature>
<accession>A0A6G1PSX8</accession>
<name>A0A6G1PSX8_CHAAH</name>
<reference evidence="3" key="2">
    <citation type="submission" date="2019-02" db="EMBL/GenBank/DDBJ databases">
        <title>Opniocepnalus argus Var Kimnra genome.</title>
        <authorList>
            <person name="Zhou C."/>
            <person name="Xiao S."/>
        </authorList>
    </citation>
    <scope>NUCLEOTIDE SEQUENCE [LARGE SCALE GENOMIC DNA]</scope>
</reference>
<evidence type="ECO:0000313" key="2">
    <source>
        <dbReference type="EMBL" id="KAF3693329.1"/>
    </source>
</evidence>
<protein>
    <recommendedName>
        <fullName evidence="4">Bcl-2-binding component 3</fullName>
    </recommendedName>
</protein>
<proteinExistence type="predicted"/>
<organism evidence="2 3">
    <name type="scientific">Channa argus</name>
    <name type="common">Northern snakehead</name>
    <name type="synonym">Ophicephalus argus</name>
    <dbReference type="NCBI Taxonomy" id="215402"/>
    <lineage>
        <taxon>Eukaryota</taxon>
        <taxon>Metazoa</taxon>
        <taxon>Chordata</taxon>
        <taxon>Craniata</taxon>
        <taxon>Vertebrata</taxon>
        <taxon>Euteleostomi</taxon>
        <taxon>Actinopterygii</taxon>
        <taxon>Neopterygii</taxon>
        <taxon>Teleostei</taxon>
        <taxon>Neoteleostei</taxon>
        <taxon>Acanthomorphata</taxon>
        <taxon>Anabantaria</taxon>
        <taxon>Anabantiformes</taxon>
        <taxon>Channoidei</taxon>
        <taxon>Channidae</taxon>
        <taxon>Channa</taxon>
    </lineage>
</organism>
<dbReference type="Proteomes" id="UP000503349">
    <property type="component" value="Chromosome 8"/>
</dbReference>
<keyword evidence="3" id="KW-1185">Reference proteome</keyword>
<evidence type="ECO:0000313" key="3">
    <source>
        <dbReference type="Proteomes" id="UP000503349"/>
    </source>
</evidence>
<gene>
    <name evidence="2" type="ORF">EXN66_Car009005</name>
</gene>
<feature type="region of interest" description="Disordered" evidence="1">
    <location>
        <begin position="1"/>
        <end position="32"/>
    </location>
</feature>
<dbReference type="AlphaFoldDB" id="A0A6G1PSX8"/>
<dbReference type="EMBL" id="CM015719">
    <property type="protein sequence ID" value="KAF3693329.1"/>
    <property type="molecule type" value="Genomic_DNA"/>
</dbReference>
<sequence>MARAETIESVGETGVGGNGPAPSPQLLPHPHAHLAQSPPHYCHHHWLWDWYRSGTGNRHHLQPLQALYLSYPLPYPHPEGQDEPQTHQQLPASLQSPPPPLPLGNRREVRGSGPTAPSALPGEQSELERGEHQEASRWQGPLPDLLHQIEHPSGPSPHHRAPRREGLQELEVRRLGSQLRAIGDEFNATVLRRAHAAPQQQDWRDACRGLFNFITQTLSTLYRLT</sequence>
<feature type="region of interest" description="Disordered" evidence="1">
    <location>
        <begin position="75"/>
        <end position="137"/>
    </location>
</feature>
<feature type="compositionally biased region" description="Basic and acidic residues" evidence="1">
    <location>
        <begin position="126"/>
        <end position="135"/>
    </location>
</feature>
<evidence type="ECO:0000256" key="1">
    <source>
        <dbReference type="SAM" id="MobiDB-lite"/>
    </source>
</evidence>